<name>A0ABM3R7A2_SPIOL</name>
<reference evidence="4 5" key="2">
    <citation type="submission" date="2025-05" db="UniProtKB">
        <authorList>
            <consortium name="RefSeq"/>
        </authorList>
    </citation>
    <scope>IDENTIFICATION</scope>
    <source>
        <tissue evidence="4 5">Leaf</tissue>
    </source>
</reference>
<evidence type="ECO:0000256" key="2">
    <source>
        <dbReference type="SAM" id="Phobius"/>
    </source>
</evidence>
<feature type="compositionally biased region" description="Acidic residues" evidence="1">
    <location>
        <begin position="121"/>
        <end position="131"/>
    </location>
</feature>
<keyword evidence="2" id="KW-0472">Membrane</keyword>
<keyword evidence="3" id="KW-1185">Reference proteome</keyword>
<dbReference type="GeneID" id="130466982"/>
<feature type="transmembrane region" description="Helical" evidence="2">
    <location>
        <begin position="21"/>
        <end position="39"/>
    </location>
</feature>
<evidence type="ECO:0000313" key="4">
    <source>
        <dbReference type="RefSeq" id="XP_056691483.1"/>
    </source>
</evidence>
<keyword evidence="2" id="KW-1133">Transmembrane helix</keyword>
<proteinExistence type="predicted"/>
<accession>A0ABM3R7A2</accession>
<sequence length="286" mass="31920">MKESGMNHQHASRKERGEGLIHKKIVQFTIIFVCIWLIYQFCHLLGGVYARDRVNGYEKVDMKIQNERIGKLFGRKGGLGSSHNAEGVELYGVDMIGAAERIKHIAEDNEESDVGSSFPEGNDDEDEEPSLDDYNKALDLTDLGEIGEKIQENKTNASTRNEGSPLMKASTTEVESLVSFGAVILKKNDKEYEVFRFNDETGVPKYESAPSRRSDIQVENSLKGRLVNSSNCQKLSKQKNAEKQRLNKSEELKDLTVVESGKGSIRELLQNEGSSSVAAILFVRSQ</sequence>
<dbReference type="RefSeq" id="XP_056691484.1">
    <property type="nucleotide sequence ID" value="XM_056835506.1"/>
</dbReference>
<evidence type="ECO:0000256" key="1">
    <source>
        <dbReference type="SAM" id="MobiDB-lite"/>
    </source>
</evidence>
<evidence type="ECO:0000313" key="3">
    <source>
        <dbReference type="Proteomes" id="UP000813463"/>
    </source>
</evidence>
<reference evidence="3" key="1">
    <citation type="journal article" date="2021" name="Nat. Commun.">
        <title>Genomic analyses provide insights into spinach domestication and the genetic basis of agronomic traits.</title>
        <authorList>
            <person name="Cai X."/>
            <person name="Sun X."/>
            <person name="Xu C."/>
            <person name="Sun H."/>
            <person name="Wang X."/>
            <person name="Ge C."/>
            <person name="Zhang Z."/>
            <person name="Wang Q."/>
            <person name="Fei Z."/>
            <person name="Jiao C."/>
            <person name="Wang Q."/>
        </authorList>
    </citation>
    <scope>NUCLEOTIDE SEQUENCE [LARGE SCALE GENOMIC DNA]</scope>
    <source>
        <strain evidence="3">cv. Varoflay</strain>
    </source>
</reference>
<evidence type="ECO:0000313" key="5">
    <source>
        <dbReference type="RefSeq" id="XP_056691484.1"/>
    </source>
</evidence>
<protein>
    <submittedName>
        <fullName evidence="4 5">Uncharacterized protein</fullName>
    </submittedName>
</protein>
<gene>
    <name evidence="4 5" type="primary">LOC130466982</name>
</gene>
<feature type="region of interest" description="Disordered" evidence="1">
    <location>
        <begin position="106"/>
        <end position="132"/>
    </location>
</feature>
<keyword evidence="2" id="KW-0812">Transmembrane</keyword>
<dbReference type="RefSeq" id="XP_056691483.1">
    <property type="nucleotide sequence ID" value="XM_056835505.1"/>
</dbReference>
<dbReference type="Proteomes" id="UP000813463">
    <property type="component" value="Chromosome 2"/>
</dbReference>
<organism evidence="3 5">
    <name type="scientific">Spinacia oleracea</name>
    <name type="common">Spinach</name>
    <dbReference type="NCBI Taxonomy" id="3562"/>
    <lineage>
        <taxon>Eukaryota</taxon>
        <taxon>Viridiplantae</taxon>
        <taxon>Streptophyta</taxon>
        <taxon>Embryophyta</taxon>
        <taxon>Tracheophyta</taxon>
        <taxon>Spermatophyta</taxon>
        <taxon>Magnoliopsida</taxon>
        <taxon>eudicotyledons</taxon>
        <taxon>Gunneridae</taxon>
        <taxon>Pentapetalae</taxon>
        <taxon>Caryophyllales</taxon>
        <taxon>Chenopodiaceae</taxon>
        <taxon>Chenopodioideae</taxon>
        <taxon>Anserineae</taxon>
        <taxon>Spinacia</taxon>
    </lineage>
</organism>